<evidence type="ECO:0000313" key="1">
    <source>
        <dbReference type="EMBL" id="MCC9017218.1"/>
    </source>
</evidence>
<dbReference type="Proteomes" id="UP001430700">
    <property type="component" value="Unassembled WGS sequence"/>
</dbReference>
<keyword evidence="1" id="KW-0449">Lipoprotein</keyword>
<name>A0ABS8LXG5_9FLAO</name>
<dbReference type="SUPFAM" id="SSF48452">
    <property type="entry name" value="TPR-like"/>
    <property type="match status" value="1"/>
</dbReference>
<dbReference type="InterPro" id="IPR011990">
    <property type="entry name" value="TPR-like_helical_dom_sf"/>
</dbReference>
<dbReference type="Gene3D" id="1.25.40.390">
    <property type="match status" value="2"/>
</dbReference>
<gene>
    <name evidence="1" type="ORF">LNQ34_05460</name>
</gene>
<dbReference type="EMBL" id="JAJJMN010000001">
    <property type="protein sequence ID" value="MCC9017218.1"/>
    <property type="molecule type" value="Genomic_DNA"/>
</dbReference>
<dbReference type="InterPro" id="IPR041662">
    <property type="entry name" value="SusD-like_2"/>
</dbReference>
<comment type="caution">
    <text evidence="1">The sequence shown here is derived from an EMBL/GenBank/DDBJ whole genome shotgun (WGS) entry which is preliminary data.</text>
</comment>
<dbReference type="Pfam" id="PF12771">
    <property type="entry name" value="SusD-like_2"/>
    <property type="match status" value="1"/>
</dbReference>
<dbReference type="RefSeq" id="WP_229998902.1">
    <property type="nucleotide sequence ID" value="NZ_JAJJMN010000001.1"/>
</dbReference>
<sequence length="477" mass="52822">MKNLKITITAVMALFLFQSCSEDKMDEINKNINNPTEVAARFIITDVMVNSAFAVTGSDASFYGGIYSELNAGSHGQMYEAQIRRNDPQLASTYNNNWNNSYEQLRALKVIVEKCTTGNEKDNYQTLGVAQILLAYNLAVLTDLFGDIPYTEALKPGVIFQPKVDKQEAIYSEVFKNLKEGIANLNKTSAYASLGSQDVIYGGVSSKWIKAANGLMARYTMRLSLRKADYQGVIDYVNASFADADNEFKVTNSSVPNPYARFNTDRAAISVAKSFYDTMLANGPADARTAASFTKISGAVKPFNNSIIDKDGQRLYSISAFINERNPIYLLSYHELLFLKAEAQARLGLPEAQATMNDAITAAYTKKQVVTFTAGQANTYIASIGVLTGDALLKKIMVEKHISFYENEGIESYNDIRRLQAMGNGSFIPMVNPKPELFPQRFAYGQSDVVSNSNVKELYGDGTYVYKEKVWWAGGTR</sequence>
<keyword evidence="2" id="KW-1185">Reference proteome</keyword>
<accession>A0ABS8LXG5</accession>
<reference evidence="1" key="1">
    <citation type="submission" date="2021-11" db="EMBL/GenBank/DDBJ databases">
        <title>Description of novel Flavobacterium species.</title>
        <authorList>
            <person name="Saticioglu I.B."/>
            <person name="Ay H."/>
            <person name="Altun S."/>
            <person name="Duman M."/>
        </authorList>
    </citation>
    <scope>NUCLEOTIDE SEQUENCE</scope>
    <source>
        <strain evidence="1">F-126</strain>
    </source>
</reference>
<organism evidence="1 2">
    <name type="scientific">Flavobacterium lipolyticum</name>
    <dbReference type="NCBI Taxonomy" id="2893754"/>
    <lineage>
        <taxon>Bacteria</taxon>
        <taxon>Pseudomonadati</taxon>
        <taxon>Bacteroidota</taxon>
        <taxon>Flavobacteriia</taxon>
        <taxon>Flavobacteriales</taxon>
        <taxon>Flavobacteriaceae</taxon>
        <taxon>Flavobacterium</taxon>
    </lineage>
</organism>
<dbReference type="Gene3D" id="1.20.120.840">
    <property type="entry name" value="SusD-like, tetratrico peptide repeats domain"/>
    <property type="match status" value="1"/>
</dbReference>
<proteinExistence type="predicted"/>
<dbReference type="PROSITE" id="PS51257">
    <property type="entry name" value="PROKAR_LIPOPROTEIN"/>
    <property type="match status" value="1"/>
</dbReference>
<evidence type="ECO:0000313" key="2">
    <source>
        <dbReference type="Proteomes" id="UP001430700"/>
    </source>
</evidence>
<protein>
    <submittedName>
        <fullName evidence="1">SusD/RagB family nutrient-binding outer membrane lipoprotein</fullName>
    </submittedName>
</protein>